<name>A0A975D1F3_9SPHN</name>
<dbReference type="RefSeq" id="WP_030091552.1">
    <property type="nucleotide sequence ID" value="NZ_CP059319.1"/>
</dbReference>
<evidence type="ECO:0000313" key="2">
    <source>
        <dbReference type="Proteomes" id="UP000664914"/>
    </source>
</evidence>
<sequence>MSLAIALALAAAAMPPSTPDLGKREGACRPNEPGPAVLIDVVGLKDRSGLLRAELYPAVDGDFLADDNVLIAAGKTFARVDMAVPHSGPVRLCIRVPRAGRYALSLLHDRNANLKFDLSGDGIGFPGNPTLGWSKPRADKAAFQAGPGLTTIEIRLNYRRGLAMRPLEDR</sequence>
<dbReference type="AlphaFoldDB" id="A0A975D1F3"/>
<evidence type="ECO:0000313" key="1">
    <source>
        <dbReference type="EMBL" id="QTH21395.1"/>
    </source>
</evidence>
<proteinExistence type="predicted"/>
<reference evidence="1" key="1">
    <citation type="submission" date="2020-07" db="EMBL/GenBank/DDBJ databases">
        <authorList>
            <person name="Camacho E."/>
        </authorList>
    </citation>
    <scope>NUCLEOTIDE SEQUENCE</scope>
    <source>
        <strain evidence="1">MPO218</strain>
    </source>
</reference>
<dbReference type="InterPro" id="IPR018673">
    <property type="entry name" value="DUF2141"/>
</dbReference>
<protein>
    <submittedName>
        <fullName evidence="1">DUF2141 domain-containing protein</fullName>
    </submittedName>
</protein>
<dbReference type="Pfam" id="PF09912">
    <property type="entry name" value="DUF2141"/>
    <property type="match status" value="1"/>
</dbReference>
<accession>A0A975D1F3</accession>
<dbReference type="Proteomes" id="UP000664914">
    <property type="component" value="Chromosome"/>
</dbReference>
<gene>
    <name evidence="1" type="ORF">HRJ34_24255</name>
</gene>
<dbReference type="EMBL" id="CP059319">
    <property type="protein sequence ID" value="QTH21395.1"/>
    <property type="molecule type" value="Genomic_DNA"/>
</dbReference>
<reference evidence="1" key="2">
    <citation type="submission" date="2021-04" db="EMBL/GenBank/DDBJ databases">
        <title>Isolation and genomic analysis of the ibuprofen-degrading bacterium Sphingomonas strain MPO218.</title>
        <authorList>
            <person name="Aulestia M."/>
            <person name="Flores A."/>
            <person name="Mangas E.L."/>
            <person name="Perez-Pulido A.J."/>
            <person name="Santero E."/>
            <person name="Camacho E.M."/>
        </authorList>
    </citation>
    <scope>NUCLEOTIDE SEQUENCE</scope>
    <source>
        <strain evidence="1">MPO218</strain>
    </source>
</reference>
<organism evidence="1 2">
    <name type="scientific">Rhizorhabdus wittichii</name>
    <dbReference type="NCBI Taxonomy" id="160791"/>
    <lineage>
        <taxon>Bacteria</taxon>
        <taxon>Pseudomonadati</taxon>
        <taxon>Pseudomonadota</taxon>
        <taxon>Alphaproteobacteria</taxon>
        <taxon>Sphingomonadales</taxon>
        <taxon>Sphingomonadaceae</taxon>
        <taxon>Rhizorhabdus</taxon>
    </lineage>
</organism>